<dbReference type="NCBIfam" id="TIGR02548">
    <property type="entry name" value="casB_cse2"/>
    <property type="match status" value="1"/>
</dbReference>
<dbReference type="Proteomes" id="UP000263094">
    <property type="component" value="Unassembled WGS sequence"/>
</dbReference>
<evidence type="ECO:0000256" key="1">
    <source>
        <dbReference type="SAM" id="MobiDB-lite"/>
    </source>
</evidence>
<feature type="compositionally biased region" description="Basic and acidic residues" evidence="1">
    <location>
        <begin position="83"/>
        <end position="92"/>
    </location>
</feature>
<protein>
    <submittedName>
        <fullName evidence="2">Type I-E CRISPR-associated protein Cse2/CasB</fullName>
    </submittedName>
</protein>
<feature type="region of interest" description="Disordered" evidence="1">
    <location>
        <begin position="83"/>
        <end position="106"/>
    </location>
</feature>
<feature type="compositionally biased region" description="Basic and acidic residues" evidence="1">
    <location>
        <begin position="122"/>
        <end position="133"/>
    </location>
</feature>
<proteinExistence type="predicted"/>
<dbReference type="RefSeq" id="WP_128557204.1">
    <property type="nucleotide sequence ID" value="NZ_QUAK01000101.1"/>
</dbReference>
<reference evidence="2 3" key="1">
    <citation type="submission" date="2018-08" db="EMBL/GenBank/DDBJ databases">
        <title>Isolation, diversity and antifungal activity of Actinobacteria from wheat.</title>
        <authorList>
            <person name="Han C."/>
        </authorList>
    </citation>
    <scope>NUCLEOTIDE SEQUENCE [LARGE SCALE GENOMIC DNA]</scope>
    <source>
        <strain evidence="2 3">NEAU-YY421</strain>
    </source>
</reference>
<dbReference type="InterPro" id="IPR013382">
    <property type="entry name" value="CRISPR-assoc_prot_Cse2"/>
</dbReference>
<dbReference type="Gene3D" id="1.10.520.40">
    <property type="entry name" value="CRISPR-associated protein Cse2"/>
    <property type="match status" value="1"/>
</dbReference>
<name>A0A372M2N5_9ACTN</name>
<dbReference type="InterPro" id="IPR038287">
    <property type="entry name" value="Cse2_sf"/>
</dbReference>
<dbReference type="OrthoDB" id="4195769at2"/>
<feature type="region of interest" description="Disordered" evidence="1">
    <location>
        <begin position="114"/>
        <end position="133"/>
    </location>
</feature>
<dbReference type="EMBL" id="QUAK01000101">
    <property type="protein sequence ID" value="RFU85192.1"/>
    <property type="molecule type" value="Genomic_DNA"/>
</dbReference>
<accession>A0A372M2N5</accession>
<organism evidence="2 3">
    <name type="scientific">Streptomyces triticagri</name>
    <dbReference type="NCBI Taxonomy" id="2293568"/>
    <lineage>
        <taxon>Bacteria</taxon>
        <taxon>Bacillati</taxon>
        <taxon>Actinomycetota</taxon>
        <taxon>Actinomycetes</taxon>
        <taxon>Kitasatosporales</taxon>
        <taxon>Streptomycetaceae</taxon>
        <taxon>Streptomyces</taxon>
    </lineage>
</organism>
<gene>
    <name evidence="2" type="primary">casB</name>
    <name evidence="2" type="ORF">DY218_18730</name>
</gene>
<dbReference type="Pfam" id="PF09485">
    <property type="entry name" value="CRISPR_Cse2"/>
    <property type="match status" value="1"/>
</dbReference>
<keyword evidence="3" id="KW-1185">Reference proteome</keyword>
<evidence type="ECO:0000313" key="2">
    <source>
        <dbReference type="EMBL" id="RFU85192.1"/>
    </source>
</evidence>
<sequence>MAQDRDAAARARRTEHLRFVREIQQLCADSPGTHARLRRGVGKDVDQVAGMHQFIAHWLPERRNRERDRAYYAVAALIADQPRHVVRDRPTDDSDSEQPTDPYGASFGHTLAEAVLNSPAQERPRRRDSTRRRLDLLVRQSPTGLHRYLPPATRLLRQYETEPDWAQLLTDLTRWPWNEADIGSRWQQDYFRTLHRDEWKKNNETDAAQAVPEPGSPAV</sequence>
<comment type="caution">
    <text evidence="2">The sequence shown here is derived from an EMBL/GenBank/DDBJ whole genome shotgun (WGS) entry which is preliminary data.</text>
</comment>
<dbReference type="AlphaFoldDB" id="A0A372M2N5"/>
<evidence type="ECO:0000313" key="3">
    <source>
        <dbReference type="Proteomes" id="UP000263094"/>
    </source>
</evidence>